<comment type="similarity">
    <text evidence="12">In the N-terminal section; belongs to the carbohydrate kinase PfkB family.</text>
</comment>
<dbReference type="PANTHER" id="PTHR46969">
    <property type="entry name" value="BIFUNCTIONAL PROTEIN HLDE"/>
    <property type="match status" value="1"/>
</dbReference>
<dbReference type="NCBIfam" id="TIGR00125">
    <property type="entry name" value="cyt_tran_rel"/>
    <property type="match status" value="1"/>
</dbReference>
<dbReference type="Proteomes" id="UP001239680">
    <property type="component" value="Unassembled WGS sequence"/>
</dbReference>
<accession>A0ABU0VV97</accession>
<comment type="subunit">
    <text evidence="12">Homodimer.</text>
</comment>
<dbReference type="InterPro" id="IPR023030">
    <property type="entry name" value="Bifunc_HldE"/>
</dbReference>
<evidence type="ECO:0000259" key="14">
    <source>
        <dbReference type="Pfam" id="PF01467"/>
    </source>
</evidence>
<dbReference type="SUPFAM" id="SSF52374">
    <property type="entry name" value="Nucleotidylyl transferase"/>
    <property type="match status" value="1"/>
</dbReference>
<dbReference type="Gene3D" id="3.40.50.620">
    <property type="entry name" value="HUPs"/>
    <property type="match status" value="1"/>
</dbReference>
<name>A0ABU0VV97_9RHOB</name>
<dbReference type="InterPro" id="IPR014729">
    <property type="entry name" value="Rossmann-like_a/b/a_fold"/>
</dbReference>
<dbReference type="HAMAP" id="MF_01603">
    <property type="entry name" value="HldE"/>
    <property type="match status" value="1"/>
</dbReference>
<dbReference type="InterPro" id="IPR011611">
    <property type="entry name" value="PfkB_dom"/>
</dbReference>
<dbReference type="CDD" id="cd01172">
    <property type="entry name" value="RfaE_like"/>
    <property type="match status" value="1"/>
</dbReference>
<keyword evidence="10 12" id="KW-0119">Carbohydrate metabolism</keyword>
<evidence type="ECO:0000256" key="6">
    <source>
        <dbReference type="ARBA" id="ARBA00022741"/>
    </source>
</evidence>
<comment type="catalytic activity">
    <reaction evidence="12">
        <text>D-glycero-beta-D-manno-heptose 7-phosphate + ATP = D-glycero-beta-D-manno-heptose 1,7-bisphosphate + ADP + H(+)</text>
        <dbReference type="Rhea" id="RHEA:27473"/>
        <dbReference type="ChEBI" id="CHEBI:15378"/>
        <dbReference type="ChEBI" id="CHEBI:30616"/>
        <dbReference type="ChEBI" id="CHEBI:60204"/>
        <dbReference type="ChEBI" id="CHEBI:60208"/>
        <dbReference type="ChEBI" id="CHEBI:456216"/>
        <dbReference type="EC" id="2.7.1.167"/>
    </reaction>
</comment>
<comment type="pathway">
    <text evidence="12">Nucleotide-sugar biosynthesis; ADP-L-glycero-beta-D-manno-heptose biosynthesis; ADP-L-glycero-beta-D-manno-heptose from D-glycero-beta-D-manno-heptose 7-phosphate: step 1/4.</text>
</comment>
<dbReference type="InterPro" id="IPR011914">
    <property type="entry name" value="RfaE_dom_II"/>
</dbReference>
<dbReference type="SUPFAM" id="SSF53613">
    <property type="entry name" value="Ribokinase-like"/>
    <property type="match status" value="1"/>
</dbReference>
<feature type="active site" evidence="12">
    <location>
        <position position="264"/>
    </location>
</feature>
<feature type="binding site" evidence="12">
    <location>
        <begin position="192"/>
        <end position="195"/>
    </location>
    <ligand>
        <name>ATP</name>
        <dbReference type="ChEBI" id="CHEBI:30616"/>
    </ligand>
</feature>
<evidence type="ECO:0000256" key="7">
    <source>
        <dbReference type="ARBA" id="ARBA00022777"/>
    </source>
</evidence>
<dbReference type="Pfam" id="PF01467">
    <property type="entry name" value="CTP_transf_like"/>
    <property type="match status" value="1"/>
</dbReference>
<proteinExistence type="inferred from homology"/>
<reference evidence="15 16" key="1">
    <citation type="submission" date="2023-08" db="EMBL/GenBank/DDBJ databases">
        <title>Characterization of two Paracoccaceae strains isolated from Phycosphere and proposal of Xinfangfangia lacusdiani sp. nov.</title>
        <authorList>
            <person name="Deng Y."/>
            <person name="Zhang Y.Q."/>
        </authorList>
    </citation>
    <scope>NUCLEOTIDE SEQUENCE [LARGE SCALE GENOMIC DNA]</scope>
    <source>
        <strain evidence="15 16">CPCC 101601</strain>
    </source>
</reference>
<protein>
    <recommendedName>
        <fullName evidence="12">Bifunctional protein HldE</fullName>
    </recommendedName>
    <domain>
        <recommendedName>
            <fullName evidence="12">D-beta-D-heptose 7-phosphate kinase</fullName>
            <ecNumber evidence="12">2.7.1.167</ecNumber>
        </recommendedName>
        <alternativeName>
            <fullName evidence="12">D-beta-D-heptose 7-phosphotransferase</fullName>
        </alternativeName>
        <alternativeName>
            <fullName evidence="12">D-glycero-beta-D-manno-heptose-7-phosphate kinase</fullName>
        </alternativeName>
    </domain>
    <domain>
        <recommendedName>
            <fullName evidence="12">D-beta-D-heptose 1-phosphate adenylyltransferase</fullName>
            <ecNumber evidence="12">2.7.7.70</ecNumber>
        </recommendedName>
        <alternativeName>
            <fullName evidence="12">D-glycero-beta-D-manno-heptose 1-phosphate adenylyltransferase</fullName>
        </alternativeName>
    </domain>
</protein>
<dbReference type="GO" id="GO:0016301">
    <property type="term" value="F:kinase activity"/>
    <property type="evidence" value="ECO:0007669"/>
    <property type="project" value="UniProtKB-KW"/>
</dbReference>
<comment type="pathway">
    <text evidence="12">Nucleotide-sugar biosynthesis; ADP-L-glycero-beta-D-manno-heptose biosynthesis; ADP-L-glycero-beta-D-manno-heptose from D-glycero-beta-D-manno-heptose 7-phosphate: step 3/4.</text>
</comment>
<keyword evidence="9 12" id="KW-0511">Multifunctional enzyme</keyword>
<comment type="similarity">
    <text evidence="12">In the C-terminal section; belongs to the cytidylyltransferase family.</text>
</comment>
<evidence type="ECO:0000256" key="3">
    <source>
        <dbReference type="ARBA" id="ARBA00004713"/>
    </source>
</evidence>
<keyword evidence="8 12" id="KW-0067">ATP-binding</keyword>
<organism evidence="15 16">
    <name type="scientific">Pseudogemmobacter lacusdianii</name>
    <dbReference type="NCBI Taxonomy" id="3069608"/>
    <lineage>
        <taxon>Bacteria</taxon>
        <taxon>Pseudomonadati</taxon>
        <taxon>Pseudomonadota</taxon>
        <taxon>Alphaproteobacteria</taxon>
        <taxon>Rhodobacterales</taxon>
        <taxon>Paracoccaceae</taxon>
        <taxon>Pseudogemmobacter</taxon>
    </lineage>
</organism>
<comment type="pathway">
    <text evidence="3">Bacterial outer membrane biogenesis; LPS core biosynthesis.</text>
</comment>
<evidence type="ECO:0000256" key="8">
    <source>
        <dbReference type="ARBA" id="ARBA00022840"/>
    </source>
</evidence>
<dbReference type="Gene3D" id="3.40.1190.20">
    <property type="match status" value="1"/>
</dbReference>
<evidence type="ECO:0000313" key="16">
    <source>
        <dbReference type="Proteomes" id="UP001239680"/>
    </source>
</evidence>
<keyword evidence="7 12" id="KW-0418">Kinase</keyword>
<comment type="catalytic activity">
    <reaction evidence="11 12">
        <text>D-glycero-beta-D-manno-heptose 1-phosphate + ATP + H(+) = ADP-D-glycero-beta-D-manno-heptose + diphosphate</text>
        <dbReference type="Rhea" id="RHEA:27465"/>
        <dbReference type="ChEBI" id="CHEBI:15378"/>
        <dbReference type="ChEBI" id="CHEBI:30616"/>
        <dbReference type="ChEBI" id="CHEBI:33019"/>
        <dbReference type="ChEBI" id="CHEBI:59967"/>
        <dbReference type="ChEBI" id="CHEBI:61593"/>
        <dbReference type="EC" id="2.7.7.70"/>
    </reaction>
</comment>
<keyword evidence="4 12" id="KW-0808">Transferase</keyword>
<dbReference type="Pfam" id="PF00294">
    <property type="entry name" value="PfkB"/>
    <property type="match status" value="1"/>
</dbReference>
<dbReference type="EMBL" id="JAVDBT010000004">
    <property type="protein sequence ID" value="MDQ2065659.1"/>
    <property type="molecule type" value="Genomic_DNA"/>
</dbReference>
<comment type="function">
    <text evidence="2 12">Catalyzes the ADP transfer from ATP to D-glycero-beta-D-manno-heptose 1-phosphate, yielding ADP-D-glycero-beta-D-manno-heptose.</text>
</comment>
<dbReference type="NCBIfam" id="TIGR02199">
    <property type="entry name" value="rfaE_dom_II"/>
    <property type="match status" value="1"/>
</dbReference>
<evidence type="ECO:0000313" key="15">
    <source>
        <dbReference type="EMBL" id="MDQ2065659.1"/>
    </source>
</evidence>
<comment type="function">
    <text evidence="1 12">Catalyzes the phosphorylation of D-glycero-D-manno-heptose 7-phosphate at the C-1 position to selectively form D-glycero-beta-D-manno-heptose-1,7-bisphosphate.</text>
</comment>
<evidence type="ECO:0000256" key="9">
    <source>
        <dbReference type="ARBA" id="ARBA00023268"/>
    </source>
</evidence>
<feature type="domain" description="Carbohydrate kinase PfkB" evidence="13">
    <location>
        <begin position="5"/>
        <end position="305"/>
    </location>
</feature>
<dbReference type="EC" id="2.7.7.70" evidence="12"/>
<dbReference type="InterPro" id="IPR004821">
    <property type="entry name" value="Cyt_trans-like"/>
</dbReference>
<evidence type="ECO:0000256" key="2">
    <source>
        <dbReference type="ARBA" id="ARBA00003753"/>
    </source>
</evidence>
<evidence type="ECO:0000256" key="12">
    <source>
        <dbReference type="HAMAP-Rule" id="MF_01603"/>
    </source>
</evidence>
<keyword evidence="6 12" id="KW-0547">Nucleotide-binding</keyword>
<keyword evidence="5 12" id="KW-0548">Nucleotidyltransferase</keyword>
<dbReference type="InterPro" id="IPR029056">
    <property type="entry name" value="Ribokinase-like"/>
</dbReference>
<feature type="domain" description="Cytidyltransferase-like" evidence="14">
    <location>
        <begin position="348"/>
        <end position="443"/>
    </location>
</feature>
<evidence type="ECO:0000256" key="5">
    <source>
        <dbReference type="ARBA" id="ARBA00022695"/>
    </source>
</evidence>
<dbReference type="InterPro" id="IPR011913">
    <property type="entry name" value="RfaE_dom_I"/>
</dbReference>
<evidence type="ECO:0000259" key="13">
    <source>
        <dbReference type="Pfam" id="PF00294"/>
    </source>
</evidence>
<comment type="caution">
    <text evidence="15">The sequence shown here is derived from an EMBL/GenBank/DDBJ whole genome shotgun (WGS) entry which is preliminary data.</text>
</comment>
<dbReference type="PANTHER" id="PTHR46969:SF1">
    <property type="entry name" value="BIFUNCTIONAL PROTEIN HLDE"/>
    <property type="match status" value="1"/>
</dbReference>
<dbReference type="EC" id="2.7.1.167" evidence="12"/>
<dbReference type="NCBIfam" id="TIGR02198">
    <property type="entry name" value="rfaE_dom_I"/>
    <property type="match status" value="1"/>
</dbReference>
<dbReference type="PROSITE" id="PS00583">
    <property type="entry name" value="PFKB_KINASES_1"/>
    <property type="match status" value="1"/>
</dbReference>
<evidence type="ECO:0000256" key="11">
    <source>
        <dbReference type="ARBA" id="ARBA00047428"/>
    </source>
</evidence>
<evidence type="ECO:0000256" key="10">
    <source>
        <dbReference type="ARBA" id="ARBA00023277"/>
    </source>
</evidence>
<evidence type="ECO:0000256" key="1">
    <source>
        <dbReference type="ARBA" id="ARBA00002319"/>
    </source>
</evidence>
<feature type="region of interest" description="Ribokinase" evidence="12">
    <location>
        <begin position="1"/>
        <end position="317"/>
    </location>
</feature>
<dbReference type="RefSeq" id="WP_306679356.1">
    <property type="nucleotide sequence ID" value="NZ_JAVDBT010000004.1"/>
</dbReference>
<evidence type="ECO:0000256" key="4">
    <source>
        <dbReference type="ARBA" id="ARBA00022679"/>
    </source>
</evidence>
<keyword evidence="16" id="KW-1185">Reference proteome</keyword>
<gene>
    <name evidence="15" type="primary">rfaE1</name>
    <name evidence="12" type="synonym">hldE</name>
    <name evidence="15" type="ORF">Q9295_04695</name>
</gene>
<feature type="region of interest" description="Cytidylyltransferase" evidence="12">
    <location>
        <begin position="348"/>
        <end position="481"/>
    </location>
</feature>
<dbReference type="InterPro" id="IPR002173">
    <property type="entry name" value="Carboh/pur_kinase_PfkB_CS"/>
</dbReference>
<sequence length="481" mass="49793">MTGAQVLCIGDVMVDRFVEGKVQRISPESPVPVFQAGAARDVPGGAANVARNIAALGGVCTLIGVCGADAASAELSTLLEQPGITAMLHKTHDRPTTRKVRYVAQGQHMLRVDFEESLPIPPQIEGQILASVALHLPKSGAVVLSDYAKGVLTLPVIRGVIALAQVAGVPVIVDPKSQDFSRYHGATLLTPNAREAEAASGINPQHDDTSAEASGRACLAQLGPGGAVLITRSEKGMTLIDPTGAALHVPTAAREVFDVVGAGDTVIATLAAAVASGTELADAARLANHAAGIVVGKRGTATVAPDELIEAVERATQPRRSGPPVVLTIDEATRYAAARRAEGKRVGFTNGVFDIVHPGHISLLAWSRAQCDCLIVGLNADASVRRLKGPTRPVNAERDRAIVLGAFGSVDAVVIFEADTPIDLIAAIRPDVLVKGADYTVETIVGADLVLSYGGEVRLAELIPGASSSNIIARAQMEKSS</sequence>